<evidence type="ECO:0000313" key="2">
    <source>
        <dbReference type="EMBL" id="JAD27915.1"/>
    </source>
</evidence>
<evidence type="ECO:0000256" key="1">
    <source>
        <dbReference type="SAM" id="MobiDB-lite"/>
    </source>
</evidence>
<reference evidence="2" key="1">
    <citation type="submission" date="2014-09" db="EMBL/GenBank/DDBJ databases">
        <authorList>
            <person name="Magalhaes I.L.F."/>
            <person name="Oliveira U."/>
            <person name="Santos F.R."/>
            <person name="Vidigal T.H.D.A."/>
            <person name="Brescovit A.D."/>
            <person name="Santos A.J."/>
        </authorList>
    </citation>
    <scope>NUCLEOTIDE SEQUENCE</scope>
    <source>
        <tissue evidence="2">Shoot tissue taken approximately 20 cm above the soil surface</tissue>
    </source>
</reference>
<proteinExistence type="predicted"/>
<sequence>MQGWFHGRCQSAEASSGAWPHPLRGRHDVRRAPQVC</sequence>
<accession>A0A0A8YTL6</accession>
<dbReference type="AlphaFoldDB" id="A0A0A8YTL6"/>
<protein>
    <submittedName>
        <fullName evidence="2">Uncharacterized protein</fullName>
    </submittedName>
</protein>
<name>A0A0A8YTL6_ARUDO</name>
<dbReference type="EMBL" id="GBRH01269980">
    <property type="protein sequence ID" value="JAD27915.1"/>
    <property type="molecule type" value="Transcribed_RNA"/>
</dbReference>
<organism evidence="2">
    <name type="scientific">Arundo donax</name>
    <name type="common">Giant reed</name>
    <name type="synonym">Donax arundinaceus</name>
    <dbReference type="NCBI Taxonomy" id="35708"/>
    <lineage>
        <taxon>Eukaryota</taxon>
        <taxon>Viridiplantae</taxon>
        <taxon>Streptophyta</taxon>
        <taxon>Embryophyta</taxon>
        <taxon>Tracheophyta</taxon>
        <taxon>Spermatophyta</taxon>
        <taxon>Magnoliopsida</taxon>
        <taxon>Liliopsida</taxon>
        <taxon>Poales</taxon>
        <taxon>Poaceae</taxon>
        <taxon>PACMAD clade</taxon>
        <taxon>Arundinoideae</taxon>
        <taxon>Arundineae</taxon>
        <taxon>Arundo</taxon>
    </lineage>
</organism>
<reference evidence="2" key="2">
    <citation type="journal article" date="2015" name="Data Brief">
        <title>Shoot transcriptome of the giant reed, Arundo donax.</title>
        <authorList>
            <person name="Barrero R.A."/>
            <person name="Guerrero F.D."/>
            <person name="Moolhuijzen P."/>
            <person name="Goolsby J.A."/>
            <person name="Tidwell J."/>
            <person name="Bellgard S.E."/>
            <person name="Bellgard M.I."/>
        </authorList>
    </citation>
    <scope>NUCLEOTIDE SEQUENCE</scope>
    <source>
        <tissue evidence="2">Shoot tissue taken approximately 20 cm above the soil surface</tissue>
    </source>
</reference>
<feature type="region of interest" description="Disordered" evidence="1">
    <location>
        <begin position="1"/>
        <end position="36"/>
    </location>
</feature>